<dbReference type="Pfam" id="PF04542">
    <property type="entry name" value="Sigma70_r2"/>
    <property type="match status" value="1"/>
</dbReference>
<evidence type="ECO:0000313" key="10">
    <source>
        <dbReference type="Proteomes" id="UP000186096"/>
    </source>
</evidence>
<dbReference type="GO" id="GO:0016987">
    <property type="term" value="F:sigma factor activity"/>
    <property type="evidence" value="ECO:0007669"/>
    <property type="project" value="UniProtKB-KW"/>
</dbReference>
<keyword evidence="5" id="KW-0804">Transcription</keyword>
<evidence type="ECO:0000259" key="8">
    <source>
        <dbReference type="Pfam" id="PF08281"/>
    </source>
</evidence>
<keyword evidence="10" id="KW-1185">Reference proteome</keyword>
<feature type="domain" description="RNA polymerase sigma factor 70 region 4 type 2" evidence="8">
    <location>
        <begin position="122"/>
        <end position="173"/>
    </location>
</feature>
<dbReference type="Proteomes" id="UP000186096">
    <property type="component" value="Unassembled WGS sequence"/>
</dbReference>
<feature type="compositionally biased region" description="Basic and acidic residues" evidence="6">
    <location>
        <begin position="76"/>
        <end position="91"/>
    </location>
</feature>
<dbReference type="InterPro" id="IPR013249">
    <property type="entry name" value="RNA_pol_sigma70_r4_t2"/>
</dbReference>
<dbReference type="AlphaFoldDB" id="A0A1N7H560"/>
<sequence>MGEHDGLAELFETYRPHLRAVAHRMLGTGGEADDAVQETWLRLSRSDVGGVANLGGWLTTVVSRVSLDMLRARARREEAAPRPYDRGRDGQAVDGSEWDSRALDGGGDPEQEAVLADSVGRALLVVLDTLPPAERVAFVLHDVFAVPFDQIGPIVGRSPVAAKKLASRARHRLRGRPEAAGAEAARHRRVVDAFLIASREGDMDALMAVLAPEVVRRADPAALPPGVPAVVRGARAVAQETVVLGRRARFAEPALVNGAVGVVVAPHGRLLLALALAVEGERIAEIDVVADPARLHALDLALLDPALLDPAFPDPAFLDPASLGPAFPGPAM</sequence>
<comment type="subunit">
    <text evidence="2">Interacts transiently with the RNA polymerase catalytic core formed by RpoA, RpoB, RpoC and RpoZ (2 alpha, 1 beta, 1 beta' and 1 omega subunit) to form the RNA polymerase holoenzyme that can initiate transcription.</text>
</comment>
<dbReference type="Gene3D" id="3.10.450.50">
    <property type="match status" value="1"/>
</dbReference>
<proteinExistence type="inferred from homology"/>
<evidence type="ECO:0000256" key="2">
    <source>
        <dbReference type="ARBA" id="ARBA00011344"/>
    </source>
</evidence>
<dbReference type="SUPFAM" id="SSF54427">
    <property type="entry name" value="NTF2-like"/>
    <property type="match status" value="1"/>
</dbReference>
<evidence type="ECO:0000256" key="1">
    <source>
        <dbReference type="ARBA" id="ARBA00010641"/>
    </source>
</evidence>
<evidence type="ECO:0000256" key="3">
    <source>
        <dbReference type="ARBA" id="ARBA00023015"/>
    </source>
</evidence>
<evidence type="ECO:0000313" key="9">
    <source>
        <dbReference type="EMBL" id="SIS19994.1"/>
    </source>
</evidence>
<dbReference type="InterPro" id="IPR036388">
    <property type="entry name" value="WH-like_DNA-bd_sf"/>
</dbReference>
<organism evidence="9 10">
    <name type="scientific">Microbispora rosea</name>
    <dbReference type="NCBI Taxonomy" id="58117"/>
    <lineage>
        <taxon>Bacteria</taxon>
        <taxon>Bacillati</taxon>
        <taxon>Actinomycetota</taxon>
        <taxon>Actinomycetes</taxon>
        <taxon>Streptosporangiales</taxon>
        <taxon>Streptosporangiaceae</taxon>
        <taxon>Microbispora</taxon>
    </lineage>
</organism>
<dbReference type="Gene3D" id="1.10.10.10">
    <property type="entry name" value="Winged helix-like DNA-binding domain superfamily/Winged helix DNA-binding domain"/>
    <property type="match status" value="1"/>
</dbReference>
<dbReference type="InterPro" id="IPR014284">
    <property type="entry name" value="RNA_pol_sigma-70_dom"/>
</dbReference>
<dbReference type="SUPFAM" id="SSF88659">
    <property type="entry name" value="Sigma3 and sigma4 domains of RNA polymerase sigma factors"/>
    <property type="match status" value="1"/>
</dbReference>
<dbReference type="InterPro" id="IPR013325">
    <property type="entry name" value="RNA_pol_sigma_r2"/>
</dbReference>
<dbReference type="InterPro" id="IPR007627">
    <property type="entry name" value="RNA_pol_sigma70_r2"/>
</dbReference>
<dbReference type="OrthoDB" id="6689546at2"/>
<dbReference type="InterPro" id="IPR032710">
    <property type="entry name" value="NTF2-like_dom_sf"/>
</dbReference>
<accession>A0A1N7H560</accession>
<name>A0A1N7H560_9ACTN</name>
<dbReference type="InterPro" id="IPR052704">
    <property type="entry name" value="ECF_Sigma-70_Domain"/>
</dbReference>
<dbReference type="SUPFAM" id="SSF88946">
    <property type="entry name" value="Sigma2 domain of RNA polymerase sigma factors"/>
    <property type="match status" value="1"/>
</dbReference>
<reference evidence="10" key="1">
    <citation type="submission" date="2017-01" db="EMBL/GenBank/DDBJ databases">
        <authorList>
            <person name="Varghese N."/>
            <person name="Submissions S."/>
        </authorList>
    </citation>
    <scope>NUCLEOTIDE SEQUENCE [LARGE SCALE GENOMIC DNA]</scope>
    <source>
        <strain evidence="10">ATCC 12950</strain>
    </source>
</reference>
<evidence type="ECO:0000259" key="7">
    <source>
        <dbReference type="Pfam" id="PF04542"/>
    </source>
</evidence>
<protein>
    <submittedName>
        <fullName evidence="9">RNA polymerase sigma-70 factor, ECF subfamily</fullName>
    </submittedName>
</protein>
<gene>
    <name evidence="9" type="ORF">SAMN05421833_13739</name>
</gene>
<evidence type="ECO:0000256" key="4">
    <source>
        <dbReference type="ARBA" id="ARBA00023082"/>
    </source>
</evidence>
<dbReference type="EMBL" id="FTNI01000037">
    <property type="protein sequence ID" value="SIS19994.1"/>
    <property type="molecule type" value="Genomic_DNA"/>
</dbReference>
<dbReference type="PANTHER" id="PTHR30173:SF43">
    <property type="entry name" value="ECF RNA POLYMERASE SIGMA FACTOR SIGI-RELATED"/>
    <property type="match status" value="1"/>
</dbReference>
<dbReference type="Pfam" id="PF08281">
    <property type="entry name" value="Sigma70_r4_2"/>
    <property type="match status" value="1"/>
</dbReference>
<dbReference type="GO" id="GO:0003677">
    <property type="term" value="F:DNA binding"/>
    <property type="evidence" value="ECO:0007669"/>
    <property type="project" value="InterPro"/>
</dbReference>
<evidence type="ECO:0000256" key="5">
    <source>
        <dbReference type="ARBA" id="ARBA00023163"/>
    </source>
</evidence>
<evidence type="ECO:0000256" key="6">
    <source>
        <dbReference type="SAM" id="MobiDB-lite"/>
    </source>
</evidence>
<dbReference type="NCBIfam" id="TIGR02937">
    <property type="entry name" value="sigma70-ECF"/>
    <property type="match status" value="1"/>
</dbReference>
<dbReference type="Gene3D" id="1.10.1740.10">
    <property type="match status" value="1"/>
</dbReference>
<dbReference type="GO" id="GO:0006352">
    <property type="term" value="P:DNA-templated transcription initiation"/>
    <property type="evidence" value="ECO:0007669"/>
    <property type="project" value="InterPro"/>
</dbReference>
<dbReference type="RefSeq" id="WP_076441899.1">
    <property type="nucleotide sequence ID" value="NZ_FTNI01000037.1"/>
</dbReference>
<keyword evidence="3" id="KW-0805">Transcription regulation</keyword>
<keyword evidence="4" id="KW-0731">Sigma factor</keyword>
<dbReference type="PANTHER" id="PTHR30173">
    <property type="entry name" value="SIGMA 19 FACTOR"/>
    <property type="match status" value="1"/>
</dbReference>
<comment type="similarity">
    <text evidence="1">Belongs to the sigma-70 factor family. ECF subfamily.</text>
</comment>
<dbReference type="InterPro" id="IPR013324">
    <property type="entry name" value="RNA_pol_sigma_r3/r4-like"/>
</dbReference>
<dbReference type="STRING" id="58117.SAMN05421833_13739"/>
<feature type="domain" description="RNA polymerase sigma-70 region 2" evidence="7">
    <location>
        <begin position="10"/>
        <end position="76"/>
    </location>
</feature>
<feature type="region of interest" description="Disordered" evidence="6">
    <location>
        <begin position="76"/>
        <end position="107"/>
    </location>
</feature>